<dbReference type="EC" id="1.1.1.157" evidence="4"/>
<evidence type="ECO:0000259" key="3">
    <source>
        <dbReference type="Pfam" id="PF02737"/>
    </source>
</evidence>
<dbReference type="InterPro" id="IPR006176">
    <property type="entry name" value="3-OHacyl-CoA_DH_NAD-bd"/>
</dbReference>
<dbReference type="PANTHER" id="PTHR48075:SF5">
    <property type="entry name" value="3-HYDROXYBUTYRYL-COA DEHYDROGENASE"/>
    <property type="match status" value="1"/>
</dbReference>
<dbReference type="PANTHER" id="PTHR48075">
    <property type="entry name" value="3-HYDROXYACYL-COA DEHYDROGENASE FAMILY PROTEIN"/>
    <property type="match status" value="1"/>
</dbReference>
<dbReference type="Proteomes" id="UP000023430">
    <property type="component" value="Unassembled WGS sequence"/>
</dbReference>
<protein>
    <submittedName>
        <fullName evidence="4">3-hydroxyacyl-CoA dehydrogenase</fullName>
        <ecNumber evidence="4">1.1.1.157</ecNumber>
    </submittedName>
</protein>
<reference evidence="4 5" key="1">
    <citation type="submission" date="2014-01" db="EMBL/GenBank/DDBJ databases">
        <title>Roseivivax isoporae LMG 25204 Genome Sequencing.</title>
        <authorList>
            <person name="Lai Q."/>
            <person name="Li G."/>
            <person name="Shao Z."/>
        </authorList>
    </citation>
    <scope>NUCLEOTIDE SEQUENCE [LARGE SCALE GENOMIC DNA]</scope>
    <source>
        <strain evidence="4 5">LMG 25204</strain>
    </source>
</reference>
<evidence type="ECO:0000259" key="2">
    <source>
        <dbReference type="Pfam" id="PF00725"/>
    </source>
</evidence>
<feature type="domain" description="3-hydroxyacyl-CoA dehydrogenase C-terminal" evidence="2">
    <location>
        <begin position="187"/>
        <end position="284"/>
    </location>
</feature>
<proteinExistence type="predicted"/>
<dbReference type="Pfam" id="PF00725">
    <property type="entry name" value="3HCDH"/>
    <property type="match status" value="2"/>
</dbReference>
<dbReference type="InterPro" id="IPR036291">
    <property type="entry name" value="NAD(P)-bd_dom_sf"/>
</dbReference>
<dbReference type="PATRIC" id="fig|1449351.3.peg.42"/>
<feature type="domain" description="3-hydroxyacyl-CoA dehydrogenase C-terminal" evidence="2">
    <location>
        <begin position="412"/>
        <end position="495"/>
    </location>
</feature>
<dbReference type="NCBIfam" id="NF006124">
    <property type="entry name" value="PRK08268.1"/>
    <property type="match status" value="1"/>
</dbReference>
<feature type="domain" description="3-hydroxyacyl-CoA dehydrogenase NAD binding" evidence="3">
    <location>
        <begin position="7"/>
        <end position="184"/>
    </location>
</feature>
<dbReference type="AlphaFoldDB" id="X7FFN6"/>
<keyword evidence="1 4" id="KW-0560">Oxidoreductase</keyword>
<dbReference type="Gene3D" id="3.40.50.720">
    <property type="entry name" value="NAD(P)-binding Rossmann-like Domain"/>
    <property type="match status" value="1"/>
</dbReference>
<organism evidence="4 5">
    <name type="scientific">Roseivivax isoporae LMG 25204</name>
    <dbReference type="NCBI Taxonomy" id="1449351"/>
    <lineage>
        <taxon>Bacteria</taxon>
        <taxon>Pseudomonadati</taxon>
        <taxon>Pseudomonadota</taxon>
        <taxon>Alphaproteobacteria</taxon>
        <taxon>Rhodobacterales</taxon>
        <taxon>Roseobacteraceae</taxon>
        <taxon>Roseivivax</taxon>
    </lineage>
</organism>
<dbReference type="eggNOG" id="COG1250">
    <property type="taxonomic scope" value="Bacteria"/>
</dbReference>
<dbReference type="InterPro" id="IPR006108">
    <property type="entry name" value="3HC_DH_C"/>
</dbReference>
<dbReference type="InterPro" id="IPR008927">
    <property type="entry name" value="6-PGluconate_DH-like_C_sf"/>
</dbReference>
<dbReference type="STRING" id="1449351.RISW2_00220"/>
<keyword evidence="5" id="KW-1185">Reference proteome</keyword>
<dbReference type="SUPFAM" id="SSF48179">
    <property type="entry name" value="6-phosphogluconate dehydrogenase C-terminal domain-like"/>
    <property type="match status" value="2"/>
</dbReference>
<evidence type="ECO:0000313" key="4">
    <source>
        <dbReference type="EMBL" id="ETX30839.1"/>
    </source>
</evidence>
<dbReference type="Gene3D" id="1.10.1040.50">
    <property type="match status" value="1"/>
</dbReference>
<dbReference type="GO" id="GO:0008691">
    <property type="term" value="F:3-hydroxybutyryl-CoA dehydrogenase activity"/>
    <property type="evidence" value="ECO:0007669"/>
    <property type="project" value="UniProtKB-EC"/>
</dbReference>
<gene>
    <name evidence="4" type="ORF">RISW2_00220</name>
</gene>
<dbReference type="EMBL" id="JAME01000001">
    <property type="protein sequence ID" value="ETX30839.1"/>
    <property type="molecule type" value="Genomic_DNA"/>
</dbReference>
<dbReference type="GO" id="GO:0070403">
    <property type="term" value="F:NAD+ binding"/>
    <property type="evidence" value="ECO:0007669"/>
    <property type="project" value="InterPro"/>
</dbReference>
<dbReference type="GO" id="GO:0006631">
    <property type="term" value="P:fatty acid metabolic process"/>
    <property type="evidence" value="ECO:0007669"/>
    <property type="project" value="InterPro"/>
</dbReference>
<sequence length="505" mass="53119">MTTLSPVAVIGTGTMGRGIVQVFAQAGSRVIALDASRQAAEAARAHALAMIEKLAAKGRLEPDLAADAPNRIVVATDLSDVAGAALVVEAVAEDLEVKRALFRDLEAVVGPDCILATNTSSLSVSEIAAGCARPGRVAGFHFFNPVPLMKVVEVIGGLRSEDAVLDRLDAYARDFGHAPVRAADAPGFLVNHSARGLTTEGLRIVQDRVATPQQVDAILEEAAGFRLGPFALLDLTGLDVSSKVFDLIYDGFYQEPRFRPSPILPIRVAAGLFGRKSGEGFYRYDNGVRQDPTASAVPNGDGGKVWLGALDTPWRDRIAALFPSEARDEGAKPSASSAVIAAPLGRDATAEAAAHGLDPARVVAIDPLFGPAIEGGRLTVMGTPMTRAVMGDRVVAWLAASRPVTVIADSPGFVAQRTLATIVNIACDIAQQGIASPGDIELGTTLGLGYPRGPLRWGDAIGAAHILRILDALHTLTGDPRYRASPWLRRRVTLGLPLDAPAEWR</sequence>
<accession>X7FFN6</accession>
<dbReference type="FunFam" id="3.40.50.720:FF:000009">
    <property type="entry name" value="Fatty oxidation complex, alpha subunit"/>
    <property type="match status" value="1"/>
</dbReference>
<dbReference type="OrthoDB" id="9771883at2"/>
<comment type="caution">
    <text evidence="4">The sequence shown here is derived from an EMBL/GenBank/DDBJ whole genome shotgun (WGS) entry which is preliminary data.</text>
</comment>
<evidence type="ECO:0000313" key="5">
    <source>
        <dbReference type="Proteomes" id="UP000023430"/>
    </source>
</evidence>
<name>X7FFN6_9RHOB</name>
<dbReference type="RefSeq" id="WP_043765108.1">
    <property type="nucleotide sequence ID" value="NZ_JAME01000001.1"/>
</dbReference>
<dbReference type="Pfam" id="PF02737">
    <property type="entry name" value="3HCDH_N"/>
    <property type="match status" value="1"/>
</dbReference>
<evidence type="ECO:0000256" key="1">
    <source>
        <dbReference type="ARBA" id="ARBA00023002"/>
    </source>
</evidence>
<dbReference type="SUPFAM" id="SSF51735">
    <property type="entry name" value="NAD(P)-binding Rossmann-fold domains"/>
    <property type="match status" value="1"/>
</dbReference>